<dbReference type="InterPro" id="IPR000780">
    <property type="entry name" value="CheR_MeTrfase"/>
</dbReference>
<evidence type="ECO:0000313" key="25">
    <source>
        <dbReference type="EMBL" id="EAG6991863.1"/>
    </source>
</evidence>
<dbReference type="EMBL" id="QXLS01000001">
    <property type="protein sequence ID" value="RKA11010.1"/>
    <property type="molecule type" value="Genomic_DNA"/>
</dbReference>
<evidence type="ECO:0000313" key="45">
    <source>
        <dbReference type="EMBL" id="HAB8555673.1"/>
    </source>
</evidence>
<dbReference type="EMBL" id="DABJAN010000001">
    <property type="protein sequence ID" value="HAJ9592189.1"/>
    <property type="molecule type" value="Genomic_DNA"/>
</dbReference>
<dbReference type="Pfam" id="PF01739">
    <property type="entry name" value="CheR"/>
    <property type="match status" value="1"/>
</dbReference>
<dbReference type="EMBL" id="AABGUK010000001">
    <property type="protein sequence ID" value="EAH4240967.1"/>
    <property type="molecule type" value="Genomic_DNA"/>
</dbReference>
<evidence type="ECO:0000313" key="17">
    <source>
        <dbReference type="EMBL" id="EAG1892202.1"/>
    </source>
</evidence>
<evidence type="ECO:0000313" key="84">
    <source>
        <dbReference type="Proteomes" id="UP000525850"/>
    </source>
</evidence>
<dbReference type="EMBL" id="JACAVN010000001">
    <property type="protein sequence ID" value="NYA00573.1"/>
    <property type="molecule type" value="Genomic_DNA"/>
</dbReference>
<evidence type="ECO:0000313" key="58">
    <source>
        <dbReference type="Proteomes" id="UP000337746"/>
    </source>
</evidence>
<evidence type="ECO:0000313" key="30">
    <source>
        <dbReference type="EMBL" id="EAH4240967.1"/>
    </source>
</evidence>
<feature type="domain" description="CheR-type methyltransferase" evidence="4">
    <location>
        <begin position="1"/>
        <end position="262"/>
    </location>
</feature>
<dbReference type="Proteomes" id="UP000843503">
    <property type="component" value="Unassembled WGS sequence"/>
</dbReference>
<dbReference type="EMBL" id="AAIAJJ010000002">
    <property type="protein sequence ID" value="ECC1555757.1"/>
    <property type="molecule type" value="Genomic_DNA"/>
</dbReference>
<dbReference type="Proteomes" id="UP000423131">
    <property type="component" value="Unassembled WGS sequence"/>
</dbReference>
<evidence type="ECO:0000313" key="49">
    <source>
        <dbReference type="EMBL" id="HAJ9592189.1"/>
    </source>
</evidence>
<evidence type="ECO:0000313" key="64">
    <source>
        <dbReference type="Proteomes" id="UP000358545"/>
    </source>
</evidence>
<dbReference type="Proteomes" id="UP000840039">
    <property type="component" value="Unassembled WGS sequence"/>
</dbReference>
<evidence type="ECO:0000313" key="63">
    <source>
        <dbReference type="Proteomes" id="UP000354255"/>
    </source>
</evidence>
<dbReference type="EMBL" id="DAAJFY010000001">
    <property type="protein sequence ID" value="HAC0274143.1"/>
    <property type="molecule type" value="Genomic_DNA"/>
</dbReference>
<name>A0A0B8R2G7_LISMN</name>
<dbReference type="GO" id="GO:0008983">
    <property type="term" value="F:protein-glutamate O-methyltransferase activity"/>
    <property type="evidence" value="ECO:0007669"/>
    <property type="project" value="UniProtKB-EC"/>
</dbReference>
<dbReference type="InterPro" id="IPR022642">
    <property type="entry name" value="CheR_C"/>
</dbReference>
<dbReference type="Proteomes" id="UP000530452">
    <property type="component" value="Unassembled WGS sequence"/>
</dbReference>
<evidence type="ECO:0000313" key="35">
    <source>
        <dbReference type="EMBL" id="ECC1555757.1"/>
    </source>
</evidence>
<evidence type="ECO:0000313" key="18">
    <source>
        <dbReference type="EMBL" id="EAG2086026.1"/>
    </source>
</evidence>
<evidence type="ECO:0000256" key="1">
    <source>
        <dbReference type="ARBA" id="ARBA00022603"/>
    </source>
</evidence>
<dbReference type="PROSITE" id="PS50123">
    <property type="entry name" value="CHER"/>
    <property type="match status" value="1"/>
</dbReference>
<reference evidence="51 90" key="10">
    <citation type="submission" date="2020-06" db="EMBL/GenBank/DDBJ databases">
        <title>Two Listeria outbreaks in Switzerland in 2018 and 2020.</title>
        <authorList>
            <person name="Stevens M.J.A."/>
            <person name="Bloemberg G."/>
            <person name="Nusch-Inderbinnen M."/>
            <person name="Stephan R."/>
        </authorList>
    </citation>
    <scope>NUCLEOTIDE SEQUENCE [LARGE SCALE GENOMIC DNA]</scope>
    <source>
        <strain evidence="51 90">N18-0707</strain>
    </source>
</reference>
<evidence type="ECO:0000313" key="20">
    <source>
        <dbReference type="EMBL" id="EAG2514111.1"/>
    </source>
</evidence>
<dbReference type="Proteomes" id="UP000540117">
    <property type="component" value="Unassembled WGS sequence"/>
</dbReference>
<evidence type="ECO:0000313" key="56">
    <source>
        <dbReference type="Proteomes" id="UP000331186"/>
    </source>
</evidence>
<dbReference type="EMBL" id="AABAWE010000001">
    <property type="protein sequence ID" value="EAG2086026.1"/>
    <property type="molecule type" value="Genomic_DNA"/>
</dbReference>
<dbReference type="Proteomes" id="UP000410967">
    <property type="component" value="Unassembled WGS sequence"/>
</dbReference>
<dbReference type="EMBL" id="AACKDQ010000022">
    <property type="protein sequence ID" value="EAK9317461.1"/>
    <property type="molecule type" value="Genomic_DNA"/>
</dbReference>
<dbReference type="Proteomes" id="UP000389283">
    <property type="component" value="Unassembled WGS sequence"/>
</dbReference>
<dbReference type="Proteomes" id="UP000365297">
    <property type="component" value="Unassembled WGS sequence"/>
</dbReference>
<dbReference type="EC" id="2.1.1.80" evidence="54"/>
<evidence type="ECO:0000313" key="94">
    <source>
        <dbReference type="Proteomes" id="UP000566721"/>
    </source>
</evidence>
<evidence type="ECO:0000313" key="61">
    <source>
        <dbReference type="Proteomes" id="UP000345329"/>
    </source>
</evidence>
<dbReference type="EMBL" id="AABFVG010000002">
    <property type="protein sequence ID" value="EAH2281052.1"/>
    <property type="molecule type" value="Genomic_DNA"/>
</dbReference>
<dbReference type="EMBL" id="AACJYH010000001">
    <property type="protein sequence ID" value="EAK8896404.1"/>
    <property type="molecule type" value="Genomic_DNA"/>
</dbReference>
<dbReference type="Proteomes" id="UP000525850">
    <property type="component" value="Unassembled WGS sequence"/>
</dbReference>
<evidence type="ECO:0000313" key="95">
    <source>
        <dbReference type="Proteomes" id="UP000840197"/>
    </source>
</evidence>
<dbReference type="OMA" id="TEQIIMP"/>
<dbReference type="EMBL" id="AAAMZD010000001">
    <property type="protein sequence ID" value="EAD3791702.1"/>
    <property type="molecule type" value="Genomic_DNA"/>
</dbReference>
<evidence type="ECO:0000256" key="3">
    <source>
        <dbReference type="ARBA" id="ARBA00022691"/>
    </source>
</evidence>
<evidence type="ECO:0000313" key="13">
    <source>
        <dbReference type="EMBL" id="EAD5785485.1"/>
    </source>
</evidence>
<dbReference type="EMBL" id="AABATR010000001">
    <property type="protein sequence ID" value="EAG1892202.1"/>
    <property type="molecule type" value="Genomic_DNA"/>
</dbReference>
<dbReference type="Proteomes" id="UP000393182">
    <property type="component" value="Unassembled WGS sequence"/>
</dbReference>
<dbReference type="GO" id="GO:0032259">
    <property type="term" value="P:methylation"/>
    <property type="evidence" value="ECO:0007669"/>
    <property type="project" value="UniProtKB-KW"/>
</dbReference>
<evidence type="ECO:0000313" key="66">
    <source>
        <dbReference type="Proteomes" id="UP000365297"/>
    </source>
</evidence>
<dbReference type="Proteomes" id="UP000339309">
    <property type="component" value="Unassembled WGS sequence"/>
</dbReference>
<dbReference type="SMART" id="SM00138">
    <property type="entry name" value="MeTrc"/>
    <property type="match status" value="1"/>
</dbReference>
<evidence type="ECO:0000313" key="73">
    <source>
        <dbReference type="Proteomes" id="UP000423131"/>
    </source>
</evidence>
<evidence type="ECO:0000313" key="11">
    <source>
        <dbReference type="EMBL" id="EAD3791702.1"/>
    </source>
</evidence>
<dbReference type="Proteomes" id="UP000546397">
    <property type="component" value="Unassembled WGS sequence"/>
</dbReference>
<evidence type="ECO:0000313" key="86">
    <source>
        <dbReference type="Proteomes" id="UP000528151"/>
    </source>
</evidence>
<dbReference type="InterPro" id="IPR050903">
    <property type="entry name" value="Bact_Chemotaxis_MeTrfase"/>
</dbReference>
<dbReference type="EMBL" id="DAAIHR010000016">
    <property type="protein sequence ID" value="HAB8399544.1"/>
    <property type="molecule type" value="Genomic_DNA"/>
</dbReference>
<evidence type="ECO:0000313" key="77">
    <source>
        <dbReference type="Proteomes" id="UP000467347"/>
    </source>
</evidence>
<dbReference type="Proteomes" id="UP000354255">
    <property type="component" value="Unassembled WGS sequence"/>
</dbReference>
<dbReference type="Proteomes" id="UP000840197">
    <property type="component" value="Unassembled WGS sequence"/>
</dbReference>
<dbReference type="Proteomes" id="UP000566721">
    <property type="component" value="Unassembled WGS sequence"/>
</dbReference>
<evidence type="ECO:0000313" key="21">
    <source>
        <dbReference type="EMBL" id="EAG2997363.1"/>
    </source>
</evidence>
<reference evidence="95 96" key="3">
    <citation type="journal article" date="2018" name="Genome Biol.">
        <title>SKESA: strategic k-mer extension for scrupulous assemblies.</title>
        <authorList>
            <person name="Souvorov A."/>
            <person name="Agarwala R."/>
            <person name="Lipman D.J."/>
        </authorList>
    </citation>
    <scope>NUCLEOTIDE SEQUENCE [LARGE SCALE GENOMIC DNA]</scope>
    <source>
        <strain evidence="43">09CEB371LM</strain>
        <strain evidence="49">2017-325981-023-01</strain>
        <strain evidence="45 98">CFIAFB20100120</strain>
        <strain evidence="44 95">CFIAFB20130012</strain>
        <strain evidence="47">CFIAFB20170037</strain>
        <strain evidence="46 96">CFIAFB20170045</strain>
        <strain evidence="48 97">DMG1500109</strain>
    </source>
</reference>
<evidence type="ECO:0000313" key="33">
    <source>
        <dbReference type="EMBL" id="ECB9472335.1"/>
    </source>
</evidence>
<evidence type="ECO:0000313" key="24">
    <source>
        <dbReference type="EMBL" id="EAG6167982.1"/>
    </source>
</evidence>
<dbReference type="Proteomes" id="UP000527632">
    <property type="component" value="Unassembled WGS sequence"/>
</dbReference>
<evidence type="ECO:0000313" key="59">
    <source>
        <dbReference type="Proteomes" id="UP000339309"/>
    </source>
</evidence>
<dbReference type="EMBL" id="AANCRK010000001">
    <property type="protein sequence ID" value="EDN7713754.1"/>
    <property type="molecule type" value="Genomic_DNA"/>
</dbReference>
<dbReference type="EMBL" id="AABEMN010000016">
    <property type="protein sequence ID" value="EAG9520356.1"/>
    <property type="molecule type" value="Genomic_DNA"/>
</dbReference>
<dbReference type="InterPro" id="IPR022641">
    <property type="entry name" value="CheR_N"/>
</dbReference>
<evidence type="ECO:0000313" key="10">
    <source>
        <dbReference type="EMBL" id="EAD1184004.1"/>
    </source>
</evidence>
<dbReference type="EMBL" id="AANDSR010000001">
    <property type="protein sequence ID" value="EDN9835545.1"/>
    <property type="molecule type" value="Genomic_DNA"/>
</dbReference>
<dbReference type="Proteomes" id="UP000467536">
    <property type="component" value="Unassembled WGS sequence"/>
</dbReference>
<dbReference type="EMBL" id="AABBZO010000002">
    <property type="protein sequence ID" value="EAG4461275.1"/>
    <property type="molecule type" value="Genomic_DNA"/>
</dbReference>
<evidence type="ECO:0000313" key="97">
    <source>
        <dbReference type="Proteomes" id="UP000843775"/>
    </source>
</evidence>
<accession>A0A0B8R2G7</accession>
<evidence type="ECO:0000313" key="76">
    <source>
        <dbReference type="Proteomes" id="UP000460224"/>
    </source>
</evidence>
<evidence type="ECO:0000313" key="57">
    <source>
        <dbReference type="Proteomes" id="UP000336166"/>
    </source>
</evidence>
<dbReference type="Proteomes" id="UP000844415">
    <property type="component" value="Unassembled WGS sequence"/>
</dbReference>
<evidence type="ECO:0000313" key="79">
    <source>
        <dbReference type="Proteomes" id="UP000478682"/>
    </source>
</evidence>
<proteinExistence type="predicted"/>
<gene>
    <name evidence="54" type="primary">cher</name>
    <name evidence="16" type="ORF">A8L61_15855</name>
    <name evidence="25" type="ORF">AB917_14830</name>
    <name evidence="5" type="ORF">ABZ57_02200</name>
    <name evidence="53" type="ORF">AJL21_10620</name>
    <name evidence="52" type="ORF">AJL21_15635</name>
    <name evidence="6" type="ORF">ARY78_02740</name>
    <name evidence="20" type="ORF">B1N52_02975</name>
    <name evidence="19" type="ORF">B1S26_03040</name>
    <name evidence="21" type="ORF">B5K54_08670</name>
    <name evidence="17" type="ORF">BB997_01110</name>
    <name evidence="36" type="ORF">BCZ19_03005</name>
    <name evidence="18" type="ORF">BCZ21_02045</name>
    <name evidence="23" type="ORF">CA369_03150</name>
    <name evidence="22" type="ORF">CAV64_11245</name>
    <name evidence="26" type="ORF">CW845_10630</name>
    <name evidence="28" type="ORF">D4920_03115</name>
    <name evidence="27" type="ORF">D4B11_11285</name>
    <name evidence="29" type="ORF">D5N24_00425</name>
    <name evidence="31" type="ORF">D7104_01695</name>
    <name evidence="50" type="ORF">DCK61_02355</name>
    <name evidence="24" type="ORF">DCT16_01110</name>
    <name evidence="8" type="ORF">DQ70_01085</name>
    <name evidence="7" type="ORF">DU018_14410</name>
    <name evidence="54" type="ORF">DYZ80_00542</name>
    <name evidence="15" type="ORF">E1W56_01390</name>
    <name evidence="30" type="ORF">E5F58_03005</name>
    <name evidence="13" type="ORF">EX365_02785</name>
    <name evidence="12" type="ORF">EXZ73_12930</name>
    <name evidence="37" type="ORF">F6436_13540</name>
    <name evidence="38" type="ORF">F6515_13555</name>
    <name evidence="32" type="ORF">FA835_10120</name>
    <name evidence="34" type="ORF">FLQ97_14835</name>
    <name evidence="33" type="ORF">FLR03_01425</name>
    <name evidence="35" type="ORF">FNX40_02925</name>
    <name evidence="41" type="ORF">FV747_06245</name>
    <name evidence="42" type="ORF">G3O21_000913</name>
    <name evidence="43" type="ORF">GHH22_09165</name>
    <name evidence="48" type="ORF">GI949_15010</name>
    <name evidence="40" type="ORF">GJW51_02560</name>
    <name evidence="39" type="ORF">GQG13_01300</name>
    <name evidence="44" type="ORF">GYR60_13520</name>
    <name evidence="45" type="ORF">GYS09_00035</name>
    <name evidence="46" type="ORF">GYX23_02510</name>
    <name evidence="47" type="ORF">GYY14_02040</name>
    <name evidence="49" type="ORF">HQN34_000355</name>
    <name evidence="51" type="ORF">HZJ64_01915</name>
    <name evidence="9" type="ORF">KV70_08780</name>
    <name evidence="10" type="ORF">QD52_02780</name>
    <name evidence="11" type="ORF">UI29_02805</name>
    <name evidence="14" type="ORF">Y261_14345</name>
</gene>
<evidence type="ECO:0000313" key="82">
    <source>
        <dbReference type="Proteomes" id="UP000489121"/>
    </source>
</evidence>
<dbReference type="Proteomes" id="UP000345329">
    <property type="component" value="Unassembled WGS sequence"/>
</dbReference>
<evidence type="ECO:0000313" key="7">
    <source>
        <dbReference type="EMBL" id="EAC6549549.1"/>
    </source>
</evidence>
<evidence type="ECO:0000313" key="52">
    <source>
        <dbReference type="EMBL" id="OET47912.1"/>
    </source>
</evidence>
<dbReference type="EMBL" id="AABGHY010000001">
    <property type="protein sequence ID" value="EAH3292848.1"/>
    <property type="molecule type" value="Genomic_DNA"/>
</dbReference>
<evidence type="ECO:0000313" key="50">
    <source>
        <dbReference type="EMBL" id="KAA9453318.1"/>
    </source>
</evidence>
<dbReference type="EMBL" id="DAAIJL010000001">
    <property type="protein sequence ID" value="HAB8555673.1"/>
    <property type="molecule type" value="Genomic_DNA"/>
</dbReference>
<dbReference type="Proteomes" id="UP000358545">
    <property type="component" value="Unassembled WGS sequence"/>
</dbReference>
<evidence type="ECO:0000313" key="8">
    <source>
        <dbReference type="EMBL" id="EAC7479275.1"/>
    </source>
</evidence>
<dbReference type="EMBL" id="AANEHK010000004">
    <property type="protein sequence ID" value="EDO0985600.1"/>
    <property type="molecule type" value="Genomic_DNA"/>
</dbReference>
<dbReference type="EMBL" id="MJTJ01000019">
    <property type="protein sequence ID" value="OET48715.1"/>
    <property type="molecule type" value="Genomic_DNA"/>
</dbReference>
<evidence type="ECO:0000256" key="2">
    <source>
        <dbReference type="ARBA" id="ARBA00022679"/>
    </source>
</evidence>
<dbReference type="EMBL" id="AANPAU010000002">
    <property type="protein sequence ID" value="EDP8513513.1"/>
    <property type="molecule type" value="Genomic_DNA"/>
</dbReference>
<evidence type="ECO:0000313" key="40">
    <source>
        <dbReference type="EMBL" id="EDN9835545.1"/>
    </source>
</evidence>
<evidence type="ECO:0000313" key="80">
    <source>
        <dbReference type="Proteomes" id="UP000478704"/>
    </source>
</evidence>
<evidence type="ECO:0000313" key="55">
    <source>
        <dbReference type="Proteomes" id="UP000272537"/>
    </source>
</evidence>
<evidence type="ECO:0000313" key="44">
    <source>
        <dbReference type="EMBL" id="HAB8399544.1"/>
    </source>
</evidence>
<dbReference type="Proteomes" id="UP000842809">
    <property type="component" value="Unassembled WGS sequence"/>
</dbReference>
<evidence type="ECO:0000313" key="16">
    <source>
        <dbReference type="EMBL" id="EAG0868747.1"/>
    </source>
</evidence>
<dbReference type="EMBL" id="AABAYG010000001">
    <property type="protein sequence ID" value="EAG2244375.1"/>
    <property type="molecule type" value="Genomic_DNA"/>
</dbReference>
<evidence type="ECO:0000313" key="98">
    <source>
        <dbReference type="Proteomes" id="UP000844415"/>
    </source>
</evidence>
<evidence type="ECO:0000313" key="43">
    <source>
        <dbReference type="EMBL" id="HAA8053325.1"/>
    </source>
</evidence>
<reference evidence="72 83" key="6">
    <citation type="submission" date="2019-04" db="EMBL/GenBank/DDBJ databases">
        <authorList>
            <consortium name="GenomeTrakr network: Whole genome sequencing for foodborne pathogen traceback"/>
        </authorList>
    </citation>
    <scope>NUCLEOTIDE SEQUENCE [LARGE SCALE GENOMIC DNA]</scope>
    <source>
        <strain evidence="25 92">CFSAN004300</strain>
        <strain evidence="26 83">CFSAN072474</strain>
        <strain evidence="37 65">FLAG-55987</strain>
        <strain evidence="32 72">PHLUSALM00088</strain>
    </source>
</reference>
<evidence type="ECO:0000313" key="93">
    <source>
        <dbReference type="Proteomes" id="UP000549379"/>
    </source>
</evidence>
<dbReference type="EMBL" id="AAHZFN010000002">
    <property type="protein sequence ID" value="ECB9472335.1"/>
    <property type="molecule type" value="Genomic_DNA"/>
</dbReference>
<evidence type="ECO:0000313" key="19">
    <source>
        <dbReference type="EMBL" id="EAG2244375.1"/>
    </source>
</evidence>
<comment type="caution">
    <text evidence="31">The sequence shown here is derived from an EMBL/GenBank/DDBJ whole genome shotgun (WGS) entry which is preliminary data.</text>
</comment>
<dbReference type="Proteomes" id="UP000427828">
    <property type="component" value="Unassembled WGS sequence"/>
</dbReference>
<evidence type="ECO:0000313" key="41">
    <source>
        <dbReference type="EMBL" id="EDO0985600.1"/>
    </source>
</evidence>
<evidence type="ECO:0000313" key="81">
    <source>
        <dbReference type="Proteomes" id="UP000481141"/>
    </source>
</evidence>
<evidence type="ECO:0000313" key="51">
    <source>
        <dbReference type="EMBL" id="NYA00573.1"/>
    </source>
</evidence>
<evidence type="ECO:0000313" key="83">
    <source>
        <dbReference type="Proteomes" id="UP000522199"/>
    </source>
</evidence>
<evidence type="ECO:0000313" key="42">
    <source>
        <dbReference type="EMBL" id="EDP8513513.1"/>
    </source>
</evidence>
<dbReference type="Proteomes" id="UP000481141">
    <property type="component" value="Unassembled WGS sequence"/>
</dbReference>
<dbReference type="PANTHER" id="PTHR24422:SF19">
    <property type="entry name" value="CHEMOTAXIS PROTEIN METHYLTRANSFERASE"/>
    <property type="match status" value="1"/>
</dbReference>
<dbReference type="EMBL" id="AABAGT010000039">
    <property type="protein sequence ID" value="EAG0868747.1"/>
    <property type="molecule type" value="Genomic_DNA"/>
</dbReference>
<dbReference type="Proteomes" id="UP000350032">
    <property type="component" value="Unassembled WGS sequence"/>
</dbReference>
<evidence type="ECO:0000313" key="29">
    <source>
        <dbReference type="EMBL" id="EAH3292848.1"/>
    </source>
</evidence>
<dbReference type="Proteomes" id="UP000403352">
    <property type="component" value="Unassembled WGS sequence"/>
</dbReference>
<evidence type="ECO:0000313" key="69">
    <source>
        <dbReference type="Proteomes" id="UP000389283"/>
    </source>
</evidence>
<dbReference type="EMBL" id="AAAJKI010000056">
    <property type="protein sequence ID" value="EAC6549549.1"/>
    <property type="molecule type" value="Genomic_DNA"/>
</dbReference>
<evidence type="ECO:0000313" key="31">
    <source>
        <dbReference type="EMBL" id="EAK8896404.1"/>
    </source>
</evidence>
<dbReference type="Proteomes" id="UP000398321">
    <property type="component" value="Unassembled WGS sequence"/>
</dbReference>
<evidence type="ECO:0000313" key="14">
    <source>
        <dbReference type="EMBL" id="EAE2355515.1"/>
    </source>
</evidence>
<dbReference type="EMBL" id="AABDGJ010000017">
    <property type="protein sequence ID" value="EAG6991863.1"/>
    <property type="molecule type" value="Genomic_DNA"/>
</dbReference>
<evidence type="ECO:0000313" key="23">
    <source>
        <dbReference type="EMBL" id="EAG4461275.1"/>
    </source>
</evidence>
<dbReference type="EMBL" id="AABBAW010000001">
    <property type="protein sequence ID" value="EAG2514111.1"/>
    <property type="molecule type" value="Genomic_DNA"/>
</dbReference>
<dbReference type="Proteomes" id="UP000344343">
    <property type="component" value="Unassembled WGS sequence"/>
</dbReference>
<evidence type="ECO:0000313" key="72">
    <source>
        <dbReference type="Proteomes" id="UP000410967"/>
    </source>
</evidence>
<dbReference type="Proteomes" id="UP000337746">
    <property type="component" value="Unassembled WGS sequence"/>
</dbReference>
<evidence type="ECO:0000313" key="47">
    <source>
        <dbReference type="EMBL" id="HAC0274143.1"/>
    </source>
</evidence>
<evidence type="ECO:0000313" key="75">
    <source>
        <dbReference type="Proteomes" id="UP000455569"/>
    </source>
</evidence>
<evidence type="ECO:0000313" key="99">
    <source>
        <dbReference type="Proteomes" id="UP000852906"/>
    </source>
</evidence>
<reference evidence="52 99" key="1">
    <citation type="submission" date="2016-09" db="EMBL/GenBank/DDBJ databases">
        <title>100K Listeria isolates.</title>
        <authorList>
            <person name="Chen P."/>
            <person name="Weimer B.C."/>
            <person name="Kong N."/>
            <person name="Huang B."/>
        </authorList>
    </citation>
    <scope>NUCLEOTIDE SEQUENCE [LARGE SCALE GENOMIC DNA]</scope>
    <source>
        <strain evidence="52 99">BCW_2383</strain>
    </source>
</reference>
<dbReference type="PRINTS" id="PR00996">
    <property type="entry name" value="CHERMTFRASE"/>
</dbReference>
<dbReference type="Proteomes" id="UP000852906">
    <property type="component" value="Unassembled WGS sequence"/>
</dbReference>
<evidence type="ECO:0000313" key="22">
    <source>
        <dbReference type="EMBL" id="EAG4331812.1"/>
    </source>
</evidence>
<dbReference type="Proteomes" id="UP000478682">
    <property type="component" value="Unassembled WGS sequence"/>
</dbReference>
<dbReference type="SUPFAM" id="SSF53335">
    <property type="entry name" value="S-adenosyl-L-methionine-dependent methyltransferases"/>
    <property type="match status" value="1"/>
</dbReference>
<dbReference type="EMBL" id="DAAJZA010000018">
    <property type="protein sequence ID" value="HAC1756280.1"/>
    <property type="molecule type" value="Genomic_DNA"/>
</dbReference>
<evidence type="ECO:0000313" key="46">
    <source>
        <dbReference type="EMBL" id="HAC0011864.1"/>
    </source>
</evidence>
<evidence type="ECO:0000313" key="70">
    <source>
        <dbReference type="Proteomes" id="UP000398321"/>
    </source>
</evidence>
<reference evidence="31 62" key="5">
    <citation type="submission" date="2018-10" db="EMBL/GenBank/DDBJ databases">
        <authorList>
            <consortium name="PulseNet: The National Subtyping Network for Foodborne Disease Surveillance"/>
            <person name="Tarr C.L."/>
            <person name="Trees E."/>
            <person name="Katz L.S."/>
            <person name="Carleton-Romer H.A."/>
            <person name="Stroika S."/>
            <person name="Kucerova Z."/>
            <person name="Roache K.F."/>
            <person name="Sabol A.L."/>
            <person name="Besser J."/>
            <person name="Gerner-Smidt P."/>
        </authorList>
    </citation>
    <scope>NUCLEOTIDE SEQUENCE [LARGE SCALE GENOMIC DNA]</scope>
    <source>
        <strain evidence="5 59">2015L-6227</strain>
        <strain evidence="14 57">PNUSAL000134</strain>
        <strain evidence="9 63">PNUSAL000910</strain>
        <strain evidence="16 64">PNUSAL002180</strain>
        <strain evidence="17 79">PNUSAL002298</strain>
        <strain evidence="31 62">PNUSAL004402</strain>
        <strain evidence="38 82">PNUSAL005692</strain>
    </source>
</reference>
<evidence type="ECO:0000313" key="38">
    <source>
        <dbReference type="EMBL" id="ECY9784012.1"/>
    </source>
</evidence>
<dbReference type="EMBL" id="AABEKY010000005">
    <property type="protein sequence ID" value="EAG9387940.1"/>
    <property type="molecule type" value="Genomic_DNA"/>
</dbReference>
<dbReference type="Proteomes" id="UP000478704">
    <property type="component" value="Unassembled WGS sequence"/>
</dbReference>
<evidence type="ECO:0000313" key="65">
    <source>
        <dbReference type="Proteomes" id="UP000364988"/>
    </source>
</evidence>
<dbReference type="EMBL" id="AAHZFY010000051">
    <property type="protein sequence ID" value="ECB9514994.1"/>
    <property type="molecule type" value="Genomic_DNA"/>
</dbReference>
<dbReference type="EMBL" id="QDAY01000001">
    <property type="protein sequence ID" value="KAA9453318.1"/>
    <property type="molecule type" value="Genomic_DNA"/>
</dbReference>
<organism evidence="31 62">
    <name type="scientific">Listeria monocytogenes</name>
    <dbReference type="NCBI Taxonomy" id="1639"/>
    <lineage>
        <taxon>Bacteria</taxon>
        <taxon>Bacillati</taxon>
        <taxon>Bacillota</taxon>
        <taxon>Bacilli</taxon>
        <taxon>Bacillales</taxon>
        <taxon>Listeriaceae</taxon>
        <taxon>Listeria</taxon>
    </lineage>
</organism>
<evidence type="ECO:0000313" key="87">
    <source>
        <dbReference type="Proteomes" id="UP000530452"/>
    </source>
</evidence>
<dbReference type="Proteomes" id="UP000272537">
    <property type="component" value="Unassembled WGS sequence"/>
</dbReference>
<dbReference type="Pfam" id="PF03705">
    <property type="entry name" value="CheR_N"/>
    <property type="match status" value="1"/>
</dbReference>
<dbReference type="EMBL" id="AALAQH010000001">
    <property type="protein sequence ID" value="ECX6923624.1"/>
    <property type="molecule type" value="Genomic_DNA"/>
</dbReference>
<dbReference type="Proteomes" id="UP000376505">
    <property type="component" value="Unassembled WGS sequence"/>
</dbReference>
<dbReference type="EMBL" id="AAAJWF010000001">
    <property type="protein sequence ID" value="EAC7479275.1"/>
    <property type="molecule type" value="Genomic_DNA"/>
</dbReference>
<dbReference type="Proteomes" id="UP000331186">
    <property type="component" value="Unassembled WGS sequence"/>
</dbReference>
<dbReference type="EMBL" id="AAANYN010000024">
    <property type="protein sequence ID" value="EAD5775198.1"/>
    <property type="molecule type" value="Genomic_DNA"/>
</dbReference>
<keyword evidence="1 31" id="KW-0489">Methyltransferase</keyword>
<evidence type="ECO:0000313" key="91">
    <source>
        <dbReference type="Proteomes" id="UP000546397"/>
    </source>
</evidence>
<evidence type="ECO:0000313" key="88">
    <source>
        <dbReference type="Proteomes" id="UP000533021"/>
    </source>
</evidence>
<dbReference type="Proteomes" id="UP000368512">
    <property type="component" value="Unassembled WGS sequence"/>
</dbReference>
<dbReference type="EMBL" id="AALEDS010000018">
    <property type="protein sequence ID" value="ECY6545360.1"/>
    <property type="molecule type" value="Genomic_DNA"/>
</dbReference>
<dbReference type="Proteomes" id="UP000843775">
    <property type="component" value="Unassembled WGS sequence"/>
</dbReference>
<reference evidence="54 55" key="2">
    <citation type="journal article" date="2018" name="BMC Genomics">
        <title>Genes significantly associated with lineage II food isolates of Listeria monocytogenes.</title>
        <authorList>
            <person name="Pirone-Davies C."/>
            <person name="Chen Y."/>
            <person name="Pightling A."/>
            <person name="Ryan G."/>
            <person name="Wang Y."/>
            <person name="Yao K."/>
            <person name="Hoffmann M."/>
            <person name="Allard M.W."/>
        </authorList>
    </citation>
    <scope>NUCLEOTIDE SEQUENCE [LARGE SCALE GENOMIC DNA]</scope>
    <source>
        <strain evidence="54 55">PNUSAL000550</strain>
    </source>
</reference>
<dbReference type="EMBL" id="AAASLB010000001">
    <property type="protein sequence ID" value="EAE4940701.1"/>
    <property type="molecule type" value="Genomic_DNA"/>
</dbReference>
<dbReference type="Proteomes" id="UP000336166">
    <property type="component" value="Unassembled WGS sequence"/>
</dbReference>
<evidence type="ECO:0000313" key="62">
    <source>
        <dbReference type="Proteomes" id="UP000350032"/>
    </source>
</evidence>
<dbReference type="KEGG" id="lmok:CQ02_03685"/>
<evidence type="ECO:0000313" key="12">
    <source>
        <dbReference type="EMBL" id="EAD5775198.1"/>
    </source>
</evidence>
<dbReference type="EMBL" id="DAAJCS010000002">
    <property type="protein sequence ID" value="HAC0011864.1"/>
    <property type="molecule type" value="Genomic_DNA"/>
</dbReference>
<reference evidence="41 78" key="7">
    <citation type="submission" date="2019-08" db="EMBL/GenBank/DDBJ databases">
        <authorList>
            <person name="Ashton P.M."/>
            <person name="Dallman T."/>
            <person name="Nair S."/>
            <person name="De Pinna E."/>
            <person name="Peters T."/>
            <person name="Grant K."/>
        </authorList>
    </citation>
    <scope>NUCLEOTIDE SEQUENCE [LARGE SCALE GENOMIC DNA]</scope>
    <source>
        <strain evidence="28 88">282333</strain>
        <strain evidence="29 87">282352</strain>
        <strain evidence="27 91">289003</strain>
        <strain evidence="41 78">788324</strain>
        <strain evidence="15">RL15000286</strain>
    </source>
</reference>
<dbReference type="EMBL" id="AAAKQF010000005">
    <property type="protein sequence ID" value="EAC9040300.1"/>
    <property type="molecule type" value="Genomic_DNA"/>
</dbReference>
<dbReference type="RefSeq" id="WP_003724421.1">
    <property type="nucleotide sequence ID" value="NC_021824.1"/>
</dbReference>
<dbReference type="Proteomes" id="UP000455569">
    <property type="component" value="Unassembled WGS sequence"/>
</dbReference>
<evidence type="ECO:0000313" key="67">
    <source>
        <dbReference type="Proteomes" id="UP000368512"/>
    </source>
</evidence>
<evidence type="ECO:0000313" key="54">
    <source>
        <dbReference type="EMBL" id="RKA11010.1"/>
    </source>
</evidence>
<dbReference type="Proteomes" id="UP000548278">
    <property type="component" value="Unassembled WGS sequence"/>
</dbReference>
<evidence type="ECO:0000313" key="6">
    <source>
        <dbReference type="EMBL" id="EAC5549346.1"/>
    </source>
</evidence>
<dbReference type="SUPFAM" id="SSF47757">
    <property type="entry name" value="Chemotaxis receptor methyltransferase CheR, N-terminal domain"/>
    <property type="match status" value="1"/>
</dbReference>
<evidence type="ECO:0000313" key="89">
    <source>
        <dbReference type="Proteomes" id="UP000540117"/>
    </source>
</evidence>
<dbReference type="InterPro" id="IPR029063">
    <property type="entry name" value="SAM-dependent_MTases_sf"/>
</dbReference>
<evidence type="ECO:0000313" key="92">
    <source>
        <dbReference type="Proteomes" id="UP000548278"/>
    </source>
</evidence>
<evidence type="ECO:0000313" key="60">
    <source>
        <dbReference type="Proteomes" id="UP000344343"/>
    </source>
</evidence>
<evidence type="ECO:0000313" key="36">
    <source>
        <dbReference type="EMBL" id="ECX6923624.1"/>
    </source>
</evidence>
<evidence type="ECO:0000259" key="4">
    <source>
        <dbReference type="PROSITE" id="PS50123"/>
    </source>
</evidence>
<evidence type="ECO:0000313" key="68">
    <source>
        <dbReference type="Proteomes" id="UP000376505"/>
    </source>
</evidence>
<evidence type="ECO:0000313" key="39">
    <source>
        <dbReference type="EMBL" id="EDN7713754.1"/>
    </source>
</evidence>
<dbReference type="Proteomes" id="UP000533021">
    <property type="component" value="Unassembled WGS sequence"/>
</dbReference>
<evidence type="ECO:0000313" key="15">
    <source>
        <dbReference type="EMBL" id="EAE4940701.1"/>
    </source>
</evidence>
<reference evidence="50 76" key="4">
    <citation type="submission" date="2018-04" db="EMBL/GenBank/DDBJ databases">
        <title>Genome Analysis of a Prevalent Clone of Listeria monocytogenes Sequence Type 87 in China.</title>
        <authorList>
            <person name="Wang Y."/>
        </authorList>
    </citation>
    <scope>NUCLEOTIDE SEQUENCE [LARGE SCALE GENOMIC DNA]</scope>
    <source>
        <strain evidence="50 76">ICDC_LM1523</strain>
    </source>
</reference>
<evidence type="ECO:0000313" key="85">
    <source>
        <dbReference type="Proteomes" id="UP000527632"/>
    </source>
</evidence>
<dbReference type="AlphaFoldDB" id="A0A0B8R2G7"/>
<keyword evidence="2 31" id="KW-0808">Transferase</keyword>
<evidence type="ECO:0000313" key="71">
    <source>
        <dbReference type="Proteomes" id="UP000403352"/>
    </source>
</evidence>
<dbReference type="EMBL" id="AAALRN010000001">
    <property type="protein sequence ID" value="EAD1184004.1"/>
    <property type="molecule type" value="Genomic_DNA"/>
</dbReference>
<reference evidence="42 80" key="8">
    <citation type="submission" date="2020-02" db="EMBL/GenBank/DDBJ databases">
        <authorList>
            <consortium name="GenomeTrakr: Next Generation Sequencing Network for Food Pathogen Tracability"/>
        </authorList>
    </citation>
    <scope>NUCLEOTIDE SEQUENCE [LARGE SCALE GENOMIC DNA]</scope>
    <source>
        <strain evidence="21 93">10B02965A-1</strain>
        <strain evidence="8 67">CFSAN008042</strain>
        <strain evidence="23 86">CFSAN063727</strain>
        <strain evidence="39 75">CFSAN102901</strain>
        <strain evidence="6 66">FDA00007096</strain>
        <strain evidence="10 71">FDA00008584</strain>
        <strain evidence="19">FDA00011243</strain>
        <strain evidence="7 56">FDA00013332</strain>
        <strain evidence="13 60">FDA00013853</strain>
        <strain evidence="33 73">FDA00014336</strain>
        <strain evidence="35 69">FDA00014370</strain>
        <strain evidence="34 70">FDA00014392</strain>
        <strain evidence="42">FDA00015054</strain>
        <strain evidence="22 89">FDA1005580-S054-001</strain>
        <strain evidence="80">FDA1090798-S029-001</strain>
        <strain evidence="81">FDA956581-098-004</strain>
        <strain evidence="20 84">FDA960927-006-004</strain>
        <strain evidence="24 94">FLAG-38921</strain>
        <strain evidence="36 74">FLAG-51482A</strain>
        <strain evidence="18 58">FLAG-54356</strain>
        <strain evidence="12 68">FSIS31901579</strain>
        <strain evidence="30 85">LS1344</strain>
        <strain evidence="40 77">OSF101448</strain>
        <strain evidence="11 61">VA-WGS-00405</strain>
    </source>
</reference>
<dbReference type="EMBL" id="AALGDA010000064">
    <property type="protein sequence ID" value="ECY9784012.1"/>
    <property type="molecule type" value="Genomic_DNA"/>
</dbReference>
<dbReference type="EMBL" id="AAAIXK010000001">
    <property type="protein sequence ID" value="EAC5549346.1"/>
    <property type="molecule type" value="Genomic_DNA"/>
</dbReference>
<dbReference type="EMBL" id="AABBYJ010000006">
    <property type="protein sequence ID" value="EAG4331812.1"/>
    <property type="molecule type" value="Genomic_DNA"/>
</dbReference>
<evidence type="ECO:0000313" key="5">
    <source>
        <dbReference type="EMBL" id="EAC4551291.1"/>
    </source>
</evidence>
<dbReference type="Proteomes" id="UP000528151">
    <property type="component" value="Unassembled WGS sequence"/>
</dbReference>
<evidence type="ECO:0000313" key="74">
    <source>
        <dbReference type="Proteomes" id="UP000427828"/>
    </source>
</evidence>
<dbReference type="Proteomes" id="UP000544530">
    <property type="component" value="Unassembled WGS sequence"/>
</dbReference>
<dbReference type="EMBL" id="AAAIKW010000001">
    <property type="protein sequence ID" value="EAC4551291.1"/>
    <property type="molecule type" value="Genomic_DNA"/>
</dbReference>
<evidence type="ECO:0000313" key="48">
    <source>
        <dbReference type="EMBL" id="HAC1756280.1"/>
    </source>
</evidence>
<dbReference type="EMBL" id="AAAREG010000019">
    <property type="protein sequence ID" value="EAE2355515.1"/>
    <property type="molecule type" value="Genomic_DNA"/>
</dbReference>
<evidence type="ECO:0000313" key="27">
    <source>
        <dbReference type="EMBL" id="EAG9520356.1"/>
    </source>
</evidence>
<dbReference type="Proteomes" id="UP000549379">
    <property type="component" value="Unassembled WGS sequence"/>
</dbReference>
<dbReference type="Proteomes" id="UP000364988">
    <property type="component" value="Unassembled WGS sequence"/>
</dbReference>
<dbReference type="Proteomes" id="UP000489121">
    <property type="component" value="Unassembled WGS sequence"/>
</dbReference>
<dbReference type="EMBL" id="DAAEEB010000005">
    <property type="protein sequence ID" value="HAA8053325.1"/>
    <property type="molecule type" value="Genomic_DNA"/>
</dbReference>
<dbReference type="PANTHER" id="PTHR24422">
    <property type="entry name" value="CHEMOTAXIS PROTEIN METHYLTRANSFERASE"/>
    <property type="match status" value="1"/>
</dbReference>
<reference evidence="49" key="9">
    <citation type="submission" date="2020-05" db="EMBL/GenBank/DDBJ databases">
        <authorList>
            <consortium name="NCBI Pathogen Detection Project"/>
        </authorList>
    </citation>
    <scope>NUCLEOTIDE SEQUENCE</scope>
    <source>
        <strain evidence="43">09CEB371LM</strain>
        <strain evidence="49">2017-325981-023-01</strain>
        <strain evidence="45">CFIAFB20100120</strain>
        <strain evidence="44">CFIAFB20130012</strain>
        <strain evidence="47">CFIAFB20170037</strain>
        <strain evidence="46">CFIAFB20170045</strain>
        <strain evidence="48">DMG1500109</strain>
    </source>
</reference>
<dbReference type="EMBL" id="AAANYR010000001">
    <property type="protein sequence ID" value="EAD5785485.1"/>
    <property type="molecule type" value="Genomic_DNA"/>
</dbReference>
<dbReference type="Proteomes" id="UP000841146">
    <property type="component" value="Unassembled WGS sequence"/>
</dbReference>
<evidence type="ECO:0000313" key="96">
    <source>
        <dbReference type="Proteomes" id="UP000841146"/>
    </source>
</evidence>
<dbReference type="EMBL" id="AABCVX010000001">
    <property type="protein sequence ID" value="EAG6167982.1"/>
    <property type="molecule type" value="Genomic_DNA"/>
</dbReference>
<dbReference type="KEGG" id="lmv:Y193_12315"/>
<dbReference type="Proteomes" id="UP000467347">
    <property type="component" value="Unassembled WGS sequence"/>
</dbReference>
<evidence type="ECO:0000313" key="37">
    <source>
        <dbReference type="EMBL" id="ECY6545360.1"/>
    </source>
</evidence>
<dbReference type="Proteomes" id="UP000460224">
    <property type="component" value="Unassembled WGS sequence"/>
</dbReference>
<evidence type="ECO:0000313" key="32">
    <source>
        <dbReference type="EMBL" id="EAK9317461.1"/>
    </source>
</evidence>
<keyword evidence="3" id="KW-0949">S-adenosyl-L-methionine</keyword>
<protein>
    <submittedName>
        <fullName evidence="39">Chemotaxis protein CheR</fullName>
    </submittedName>
    <submittedName>
        <fullName evidence="31">Chemotaxis protein methyltransferase</fullName>
        <ecNumber evidence="54">2.1.1.80</ecNumber>
    </submittedName>
    <submittedName>
        <fullName evidence="5">Protein-glutamate O-methyltransferase CheR</fullName>
    </submittedName>
</protein>
<dbReference type="EMBL" id="MJTJ01000023">
    <property type="protein sequence ID" value="OET47912.1"/>
    <property type="molecule type" value="Genomic_DNA"/>
</dbReference>
<evidence type="ECO:0000313" key="90">
    <source>
        <dbReference type="Proteomes" id="UP000544530"/>
    </source>
</evidence>
<dbReference type="Gene3D" id="3.40.50.150">
    <property type="entry name" value="Vaccinia Virus protein VP39"/>
    <property type="match status" value="1"/>
</dbReference>
<evidence type="ECO:0000313" key="34">
    <source>
        <dbReference type="EMBL" id="ECB9514994.1"/>
    </source>
</evidence>
<evidence type="ECO:0000313" key="28">
    <source>
        <dbReference type="EMBL" id="EAH2281052.1"/>
    </source>
</evidence>
<evidence type="ECO:0000313" key="9">
    <source>
        <dbReference type="EMBL" id="EAC9040300.1"/>
    </source>
</evidence>
<evidence type="ECO:0000313" key="53">
    <source>
        <dbReference type="EMBL" id="OET48715.1"/>
    </source>
</evidence>
<evidence type="ECO:0000313" key="78">
    <source>
        <dbReference type="Proteomes" id="UP000467536"/>
    </source>
</evidence>
<sequence length="262" mass="30834">MIPDLEKDYLYFTRVVKRDLGLDLALYKETQMKRRILSFIVKKQYITFGEFFKHLKKDAVLLDEFISLITINVSSFFRNRNRWDALEKQVLPRLLEDSRGKLRVWSAACSSGEEPYSLAMMMERSVGTRHYDILATDLEPAILKRAVIGEYQSRQMEELTEQERHTAFVEKGDTYQILPKYRKSIRFRRHDLLTDYYEKGFDLIVCRNVLIYFTAEGKHQAYQKFAESLRRGGVLFIGGSEQILNPADYGLATLNNFFYIKT</sequence>
<dbReference type="Proteomes" id="UP000522199">
    <property type="component" value="Unassembled WGS sequence"/>
</dbReference>
<evidence type="ECO:0000313" key="26">
    <source>
        <dbReference type="EMBL" id="EAG9387940.1"/>
    </source>
</evidence>
<dbReference type="EMBL" id="AABBHO010000022">
    <property type="protein sequence ID" value="EAG2997363.1"/>
    <property type="molecule type" value="Genomic_DNA"/>
</dbReference>